<dbReference type="Gene3D" id="2.60.40.10">
    <property type="entry name" value="Immunoglobulins"/>
    <property type="match status" value="1"/>
</dbReference>
<accession>A0A8D0B966</accession>
<dbReference type="SMART" id="SM00409">
    <property type="entry name" value="IG"/>
    <property type="match status" value="1"/>
</dbReference>
<reference evidence="3" key="1">
    <citation type="submission" date="2025-08" db="UniProtKB">
        <authorList>
            <consortium name="Ensembl"/>
        </authorList>
    </citation>
    <scope>IDENTIFICATION</scope>
</reference>
<evidence type="ECO:0000259" key="2">
    <source>
        <dbReference type="PROSITE" id="PS50835"/>
    </source>
</evidence>
<name>A0A8D0B966_SALMN</name>
<dbReference type="GeneTree" id="ENSGT00390000007302"/>
<dbReference type="Proteomes" id="UP000694421">
    <property type="component" value="Unplaced"/>
</dbReference>
<sequence length="218" mass="25189">MIGDIIFFTSVHSFSPEQASLIHAYNMACVYRFQLIFLSQVWCMLRVSADATLQVVATCNEDVLLPCESFQDLKVTDMVVSWYKTGENGEAWEHLQQNREQNYSRKLNEFIEVSNGSWHFLKFENISDHSSGTYKCVLSTPAGEYNQSSRIILKVKDCPEQSEHGKLKKYETELVMLLLLGFFYLLLIFFTCTCLKEKTSPDHHKSWEQHKPCLSSTC</sequence>
<dbReference type="InterPro" id="IPR036179">
    <property type="entry name" value="Ig-like_dom_sf"/>
</dbReference>
<dbReference type="InterPro" id="IPR003599">
    <property type="entry name" value="Ig_sub"/>
</dbReference>
<organism evidence="3 4">
    <name type="scientific">Salvator merianae</name>
    <name type="common">Argentine black and white tegu</name>
    <name type="synonym">Tupinambis merianae</name>
    <dbReference type="NCBI Taxonomy" id="96440"/>
    <lineage>
        <taxon>Eukaryota</taxon>
        <taxon>Metazoa</taxon>
        <taxon>Chordata</taxon>
        <taxon>Craniata</taxon>
        <taxon>Vertebrata</taxon>
        <taxon>Euteleostomi</taxon>
        <taxon>Lepidosauria</taxon>
        <taxon>Squamata</taxon>
        <taxon>Bifurcata</taxon>
        <taxon>Unidentata</taxon>
        <taxon>Episquamata</taxon>
        <taxon>Laterata</taxon>
        <taxon>Teiioidea</taxon>
        <taxon>Teiidae</taxon>
        <taxon>Salvator</taxon>
    </lineage>
</organism>
<dbReference type="OMA" id="SWYKMAG"/>
<dbReference type="Ensembl" id="ENSSMRT00000008586.1">
    <property type="protein sequence ID" value="ENSSMRP00000007338.1"/>
    <property type="gene ID" value="ENSSMRG00000005894.1"/>
</dbReference>
<protein>
    <submittedName>
        <fullName evidence="3">CD83 molecule</fullName>
    </submittedName>
</protein>
<keyword evidence="1" id="KW-0812">Transmembrane</keyword>
<feature type="transmembrane region" description="Helical" evidence="1">
    <location>
        <begin position="174"/>
        <end position="195"/>
    </location>
</feature>
<dbReference type="SUPFAM" id="SSF48726">
    <property type="entry name" value="Immunoglobulin"/>
    <property type="match status" value="1"/>
</dbReference>
<dbReference type="InterPro" id="IPR013783">
    <property type="entry name" value="Ig-like_fold"/>
</dbReference>
<feature type="domain" description="Ig-like" evidence="2">
    <location>
        <begin position="60"/>
        <end position="152"/>
    </location>
</feature>
<keyword evidence="1" id="KW-1133">Transmembrane helix</keyword>
<proteinExistence type="predicted"/>
<evidence type="ECO:0000313" key="3">
    <source>
        <dbReference type="Ensembl" id="ENSSMRP00000007338.1"/>
    </source>
</evidence>
<reference evidence="3" key="2">
    <citation type="submission" date="2025-09" db="UniProtKB">
        <authorList>
            <consortium name="Ensembl"/>
        </authorList>
    </citation>
    <scope>IDENTIFICATION</scope>
</reference>
<keyword evidence="1" id="KW-0472">Membrane</keyword>
<dbReference type="PANTHER" id="PTHR15193:SF1">
    <property type="entry name" value="CD83 ANTIGEN"/>
    <property type="match status" value="1"/>
</dbReference>
<dbReference type="AlphaFoldDB" id="A0A8D0B966"/>
<evidence type="ECO:0000256" key="1">
    <source>
        <dbReference type="SAM" id="Phobius"/>
    </source>
</evidence>
<dbReference type="InterPro" id="IPR007110">
    <property type="entry name" value="Ig-like_dom"/>
</dbReference>
<evidence type="ECO:0000313" key="4">
    <source>
        <dbReference type="Proteomes" id="UP000694421"/>
    </source>
</evidence>
<keyword evidence="4" id="KW-1185">Reference proteome</keyword>
<dbReference type="PROSITE" id="PS50835">
    <property type="entry name" value="IG_LIKE"/>
    <property type="match status" value="1"/>
</dbReference>
<dbReference type="PANTHER" id="PTHR15193">
    <property type="entry name" value="CD83 ANTIGEN"/>
    <property type="match status" value="1"/>
</dbReference>